<comment type="caution">
    <text evidence="1">The sequence shown here is derived from an EMBL/GenBank/DDBJ whole genome shotgun (WGS) entry which is preliminary data.</text>
</comment>
<evidence type="ECO:0000313" key="2">
    <source>
        <dbReference type="Proteomes" id="UP001596512"/>
    </source>
</evidence>
<dbReference type="EMBL" id="JBHTEY010000004">
    <property type="protein sequence ID" value="MFC7616038.1"/>
    <property type="molecule type" value="Genomic_DNA"/>
</dbReference>
<evidence type="ECO:0000313" key="1">
    <source>
        <dbReference type="EMBL" id="MFC7616038.1"/>
    </source>
</evidence>
<gene>
    <name evidence="1" type="ORF">ACFQV2_23735</name>
</gene>
<proteinExistence type="predicted"/>
<organism evidence="1 2">
    <name type="scientific">Actinokineospora soli</name>
    <dbReference type="NCBI Taxonomy" id="1048753"/>
    <lineage>
        <taxon>Bacteria</taxon>
        <taxon>Bacillati</taxon>
        <taxon>Actinomycetota</taxon>
        <taxon>Actinomycetes</taxon>
        <taxon>Pseudonocardiales</taxon>
        <taxon>Pseudonocardiaceae</taxon>
        <taxon>Actinokineospora</taxon>
    </lineage>
</organism>
<name>A0ABW2TU87_9PSEU</name>
<keyword evidence="2" id="KW-1185">Reference proteome</keyword>
<protein>
    <submittedName>
        <fullName evidence="1">Uncharacterized protein</fullName>
    </submittedName>
</protein>
<sequence length="55" mass="6056">MTPADLEARAIEAKRTTAAPLSLLVGDTRPRAWELVKGITAPARFRVVERGLRAR</sequence>
<reference evidence="2" key="1">
    <citation type="journal article" date="2019" name="Int. J. Syst. Evol. Microbiol.">
        <title>The Global Catalogue of Microorganisms (GCM) 10K type strain sequencing project: providing services to taxonomists for standard genome sequencing and annotation.</title>
        <authorList>
            <consortium name="The Broad Institute Genomics Platform"/>
            <consortium name="The Broad Institute Genome Sequencing Center for Infectious Disease"/>
            <person name="Wu L."/>
            <person name="Ma J."/>
        </authorList>
    </citation>
    <scope>NUCLEOTIDE SEQUENCE [LARGE SCALE GENOMIC DNA]</scope>
    <source>
        <strain evidence="2">JCM 17695</strain>
    </source>
</reference>
<accession>A0ABW2TU87</accession>
<dbReference type="Proteomes" id="UP001596512">
    <property type="component" value="Unassembled WGS sequence"/>
</dbReference>